<dbReference type="RefSeq" id="WP_115992396.1">
    <property type="nucleotide sequence ID" value="NZ_QRDY01000004.1"/>
</dbReference>
<evidence type="ECO:0000256" key="1">
    <source>
        <dbReference type="SAM" id="MobiDB-lite"/>
    </source>
</evidence>
<proteinExistence type="predicted"/>
<organism evidence="2 3">
    <name type="scientific">Cohnella lupini</name>
    <dbReference type="NCBI Taxonomy" id="1294267"/>
    <lineage>
        <taxon>Bacteria</taxon>
        <taxon>Bacillati</taxon>
        <taxon>Bacillota</taxon>
        <taxon>Bacilli</taxon>
        <taxon>Bacillales</taxon>
        <taxon>Paenibacillaceae</taxon>
        <taxon>Cohnella</taxon>
    </lineage>
</organism>
<dbReference type="OrthoDB" id="2666285at2"/>
<evidence type="ECO:0000313" key="3">
    <source>
        <dbReference type="Proteomes" id="UP000256869"/>
    </source>
</evidence>
<name>A0A3D9IMW6_9BACL</name>
<accession>A0A3D9IMW6</accession>
<sequence length="82" mass="9559">MERNEAEELLARRLTEEQAEETEENAEAKAAKKLSPRWEIRIQAKHDPVVEETKAYRAIASEVDHRYDNVKTEPNDNEGQPR</sequence>
<evidence type="ECO:0000313" key="2">
    <source>
        <dbReference type="EMBL" id="RED63102.1"/>
    </source>
</evidence>
<feature type="compositionally biased region" description="Basic and acidic residues" evidence="1">
    <location>
        <begin position="1"/>
        <end position="16"/>
    </location>
</feature>
<dbReference type="EMBL" id="QRDY01000004">
    <property type="protein sequence ID" value="RED63102.1"/>
    <property type="molecule type" value="Genomic_DNA"/>
</dbReference>
<feature type="region of interest" description="Disordered" evidence="1">
    <location>
        <begin position="1"/>
        <end position="32"/>
    </location>
</feature>
<protein>
    <submittedName>
        <fullName evidence="2">Uncharacterized protein</fullName>
    </submittedName>
</protein>
<dbReference type="AlphaFoldDB" id="A0A3D9IMW6"/>
<comment type="caution">
    <text evidence="2">The sequence shown here is derived from an EMBL/GenBank/DDBJ whole genome shotgun (WGS) entry which is preliminary data.</text>
</comment>
<keyword evidence="3" id="KW-1185">Reference proteome</keyword>
<dbReference type="Proteomes" id="UP000256869">
    <property type="component" value="Unassembled WGS sequence"/>
</dbReference>
<gene>
    <name evidence="2" type="ORF">DFP95_10496</name>
</gene>
<reference evidence="2 3" key="1">
    <citation type="submission" date="2018-07" db="EMBL/GenBank/DDBJ databases">
        <title>Genomic Encyclopedia of Type Strains, Phase III (KMG-III): the genomes of soil and plant-associated and newly described type strains.</title>
        <authorList>
            <person name="Whitman W."/>
        </authorList>
    </citation>
    <scope>NUCLEOTIDE SEQUENCE [LARGE SCALE GENOMIC DNA]</scope>
    <source>
        <strain evidence="2 3">CECT 8236</strain>
    </source>
</reference>